<accession>A0A3P6SYE3</accession>
<dbReference type="EMBL" id="UYRU01042129">
    <property type="protein sequence ID" value="VDK72955.1"/>
    <property type="molecule type" value="Genomic_DNA"/>
</dbReference>
<dbReference type="GO" id="GO:0008289">
    <property type="term" value="F:lipid binding"/>
    <property type="evidence" value="ECO:0007669"/>
    <property type="project" value="UniProtKB-KW"/>
</dbReference>
<gene>
    <name evidence="1" type="ORF">DILT_LOCUS2458</name>
</gene>
<dbReference type="AlphaFoldDB" id="A0A3P6SYE3"/>
<dbReference type="Gene3D" id="2.40.128.20">
    <property type="match status" value="1"/>
</dbReference>
<dbReference type="InterPro" id="IPR012674">
    <property type="entry name" value="Calycin"/>
</dbReference>
<evidence type="ECO:0000313" key="1">
    <source>
        <dbReference type="EMBL" id="VDK72955.1"/>
    </source>
</evidence>
<organism evidence="1 2">
    <name type="scientific">Dibothriocephalus latus</name>
    <name type="common">Fish tapeworm</name>
    <name type="synonym">Diphyllobothrium latum</name>
    <dbReference type="NCBI Taxonomy" id="60516"/>
    <lineage>
        <taxon>Eukaryota</taxon>
        <taxon>Metazoa</taxon>
        <taxon>Spiralia</taxon>
        <taxon>Lophotrochozoa</taxon>
        <taxon>Platyhelminthes</taxon>
        <taxon>Cestoda</taxon>
        <taxon>Eucestoda</taxon>
        <taxon>Diphyllobothriidea</taxon>
        <taxon>Diphyllobothriidae</taxon>
        <taxon>Dibothriocephalus</taxon>
    </lineage>
</organism>
<name>A0A3P6SYE3_DIBLA</name>
<keyword evidence="2" id="KW-1185">Reference proteome</keyword>
<dbReference type="OrthoDB" id="58529at2759"/>
<reference evidence="1 2" key="1">
    <citation type="submission" date="2018-11" db="EMBL/GenBank/DDBJ databases">
        <authorList>
            <consortium name="Pathogen Informatics"/>
        </authorList>
    </citation>
    <scope>NUCLEOTIDE SEQUENCE [LARGE SCALE GENOMIC DNA]</scope>
</reference>
<proteinExistence type="predicted"/>
<dbReference type="Proteomes" id="UP000281553">
    <property type="component" value="Unassembled WGS sequence"/>
</dbReference>
<sequence length="77" mass="8683">MGRIPENEENPSKLTLTSESVVSPFFGRQPRVTKVERIYTRSGDTLTMLVNMATTDSAELEEHVRITYEPDVPSKKA</sequence>
<evidence type="ECO:0000313" key="2">
    <source>
        <dbReference type="Proteomes" id="UP000281553"/>
    </source>
</evidence>
<protein>
    <submittedName>
        <fullName evidence="1">Uncharacterized protein</fullName>
    </submittedName>
</protein>